<evidence type="ECO:0000313" key="2">
    <source>
        <dbReference type="Proteomes" id="UP000294575"/>
    </source>
</evidence>
<evidence type="ECO:0000313" key="1">
    <source>
        <dbReference type="EMBL" id="TDQ40286.1"/>
    </source>
</evidence>
<gene>
    <name evidence="1" type="ORF">DFQ45_101422</name>
</gene>
<dbReference type="Proteomes" id="UP000294575">
    <property type="component" value="Unassembled WGS sequence"/>
</dbReference>
<dbReference type="RefSeq" id="WP_101496973.1">
    <property type="nucleotide sequence ID" value="NZ_LNJZ01000007.1"/>
</dbReference>
<protein>
    <submittedName>
        <fullName evidence="1">Uncharacterized protein</fullName>
    </submittedName>
</protein>
<organism evidence="1 2">
    <name type="scientific">Thiopseudomonas denitrificans</name>
    <dbReference type="NCBI Taxonomy" id="1501432"/>
    <lineage>
        <taxon>Bacteria</taxon>
        <taxon>Pseudomonadati</taxon>
        <taxon>Pseudomonadota</taxon>
        <taxon>Gammaproteobacteria</taxon>
        <taxon>Pseudomonadales</taxon>
        <taxon>Pseudomonadaceae</taxon>
        <taxon>Thiopseudomonas</taxon>
    </lineage>
</organism>
<sequence>MQPDIEIYLKECTPEQAGKWLAQVFEQCTEWQPLGQVLRCRCDGIRVAWYGRVAGSWSSLLFDSSRTPWANDLECAQAAYAALGVEVRCAPGGWQEEQGENGADDWLRVDADGVSQVVWRI</sequence>
<dbReference type="OrthoDB" id="1495305at2"/>
<reference evidence="1 2" key="1">
    <citation type="submission" date="2019-03" db="EMBL/GenBank/DDBJ databases">
        <title>Genomic Encyclopedia of Type Strains, Phase IV (KMG-IV): sequencing the most valuable type-strain genomes for metagenomic binning, comparative biology and taxonomic classification.</title>
        <authorList>
            <person name="Goeker M."/>
        </authorList>
    </citation>
    <scope>NUCLEOTIDE SEQUENCE [LARGE SCALE GENOMIC DNA]</scope>
    <source>
        <strain evidence="1 2">DSM 28679</strain>
    </source>
</reference>
<proteinExistence type="predicted"/>
<dbReference type="EMBL" id="SNYK01000001">
    <property type="protein sequence ID" value="TDQ40286.1"/>
    <property type="molecule type" value="Genomic_DNA"/>
</dbReference>
<dbReference type="AlphaFoldDB" id="A0A4R6U3N9"/>
<comment type="caution">
    <text evidence="1">The sequence shown here is derived from an EMBL/GenBank/DDBJ whole genome shotgun (WGS) entry which is preliminary data.</text>
</comment>
<name>A0A4R6U3N9_9GAMM</name>
<keyword evidence="2" id="KW-1185">Reference proteome</keyword>
<accession>A0A4R6U3N9</accession>